<evidence type="ECO:0000313" key="5">
    <source>
        <dbReference type="Proteomes" id="UP000076738"/>
    </source>
</evidence>
<feature type="region of interest" description="Disordered" evidence="2">
    <location>
        <begin position="16"/>
        <end position="68"/>
    </location>
</feature>
<dbReference type="OrthoDB" id="2152896at2759"/>
<dbReference type="EMBL" id="KV417294">
    <property type="protein sequence ID" value="KZO94505.1"/>
    <property type="molecule type" value="Genomic_DNA"/>
</dbReference>
<keyword evidence="1" id="KW-0479">Metal-binding</keyword>
<feature type="compositionally biased region" description="Basic and acidic residues" evidence="2">
    <location>
        <begin position="168"/>
        <end position="184"/>
    </location>
</feature>
<evidence type="ECO:0000259" key="3">
    <source>
        <dbReference type="PROSITE" id="PS50157"/>
    </source>
</evidence>
<reference evidence="4 5" key="1">
    <citation type="journal article" date="2016" name="Mol. Biol. Evol.">
        <title>Comparative Genomics of Early-Diverging Mushroom-Forming Fungi Provides Insights into the Origins of Lignocellulose Decay Capabilities.</title>
        <authorList>
            <person name="Nagy L.G."/>
            <person name="Riley R."/>
            <person name="Tritt A."/>
            <person name="Adam C."/>
            <person name="Daum C."/>
            <person name="Floudas D."/>
            <person name="Sun H."/>
            <person name="Yadav J.S."/>
            <person name="Pangilinan J."/>
            <person name="Larsson K.H."/>
            <person name="Matsuura K."/>
            <person name="Barry K."/>
            <person name="Labutti K."/>
            <person name="Kuo R."/>
            <person name="Ohm R.A."/>
            <person name="Bhattacharya S.S."/>
            <person name="Shirouzu T."/>
            <person name="Yoshinaga Y."/>
            <person name="Martin F.M."/>
            <person name="Grigoriev I.V."/>
            <person name="Hibbett D.S."/>
        </authorList>
    </citation>
    <scope>NUCLEOTIDE SEQUENCE [LARGE SCALE GENOMIC DNA]</scope>
    <source>
        <strain evidence="4 5">TUFC12733</strain>
    </source>
</reference>
<feature type="region of interest" description="Disordered" evidence="2">
    <location>
        <begin position="93"/>
        <end position="185"/>
    </location>
</feature>
<feature type="region of interest" description="Disordered" evidence="2">
    <location>
        <begin position="329"/>
        <end position="356"/>
    </location>
</feature>
<dbReference type="AlphaFoldDB" id="A0A167KCN8"/>
<name>A0A167KCN8_CALVF</name>
<keyword evidence="1" id="KW-0863">Zinc-finger</keyword>
<dbReference type="Proteomes" id="UP000076738">
    <property type="component" value="Unassembled WGS sequence"/>
</dbReference>
<dbReference type="STRING" id="1330018.A0A167KCN8"/>
<organism evidence="4 5">
    <name type="scientific">Calocera viscosa (strain TUFC12733)</name>
    <dbReference type="NCBI Taxonomy" id="1330018"/>
    <lineage>
        <taxon>Eukaryota</taxon>
        <taxon>Fungi</taxon>
        <taxon>Dikarya</taxon>
        <taxon>Basidiomycota</taxon>
        <taxon>Agaricomycotina</taxon>
        <taxon>Dacrymycetes</taxon>
        <taxon>Dacrymycetales</taxon>
        <taxon>Dacrymycetaceae</taxon>
        <taxon>Calocera</taxon>
    </lineage>
</organism>
<keyword evidence="5" id="KW-1185">Reference proteome</keyword>
<dbReference type="GO" id="GO:0008270">
    <property type="term" value="F:zinc ion binding"/>
    <property type="evidence" value="ECO:0007669"/>
    <property type="project" value="UniProtKB-KW"/>
</dbReference>
<evidence type="ECO:0000256" key="2">
    <source>
        <dbReference type="SAM" id="MobiDB-lite"/>
    </source>
</evidence>
<proteinExistence type="predicted"/>
<accession>A0A167KCN8</accession>
<feature type="compositionally biased region" description="Basic residues" evidence="2">
    <location>
        <begin position="108"/>
        <end position="122"/>
    </location>
</feature>
<protein>
    <recommendedName>
        <fullName evidence="3">C2H2-type domain-containing protein</fullName>
    </recommendedName>
</protein>
<dbReference type="PROSITE" id="PS00028">
    <property type="entry name" value="ZINC_FINGER_C2H2_1"/>
    <property type="match status" value="1"/>
</dbReference>
<dbReference type="InterPro" id="IPR013087">
    <property type="entry name" value="Znf_C2H2_type"/>
</dbReference>
<feature type="compositionally biased region" description="Acidic residues" evidence="2">
    <location>
        <begin position="345"/>
        <end position="356"/>
    </location>
</feature>
<evidence type="ECO:0000256" key="1">
    <source>
        <dbReference type="PROSITE-ProRule" id="PRU00042"/>
    </source>
</evidence>
<dbReference type="PROSITE" id="PS50157">
    <property type="entry name" value="ZINC_FINGER_C2H2_2"/>
    <property type="match status" value="1"/>
</dbReference>
<evidence type="ECO:0000313" key="4">
    <source>
        <dbReference type="EMBL" id="KZO94505.1"/>
    </source>
</evidence>
<feature type="domain" description="C2H2-type" evidence="3">
    <location>
        <begin position="204"/>
        <end position="227"/>
    </location>
</feature>
<sequence length="372" mass="39620">MSSPFSALHDLSALASTLSPSPMDTSTSPQLVSAPIPMHATSASHAHTRSSHTPPSEASYSSTPSLSLSFSTSAASHSLSPYAPGLPASYAASTPGSGGLAAAAGKEHRMHRRQSSSGHKRRLSDARDALSMTRPFSLTADSPPLPPALTSQSVPAPSYMSARRGSTTKREVSSKSTSSDDGKEVQALSKEAAAAHVKDGKRIYVCEDCQKVYRHRSCMDKHRWEHSPHWLPSSKFLLSKHQQVQLLEAAAILSHISAPARSLPDDRALWPKYLAEVATAPGPQVAGKPRPARASKWTAVAVSGRKSVSVYDGESMLGEIDMDDDEVDVVGDDRSVSGSVSAMGVDEEDEETEDEIEVVRPWEGVGGLEMEL</sequence>
<feature type="compositionally biased region" description="Low complexity" evidence="2">
    <location>
        <begin position="39"/>
        <end position="68"/>
    </location>
</feature>
<gene>
    <name evidence="4" type="ORF">CALVIDRAFT_556304</name>
</gene>
<keyword evidence="1" id="KW-0862">Zinc</keyword>